<dbReference type="Proteomes" id="UP000887565">
    <property type="component" value="Unplaced"/>
</dbReference>
<dbReference type="WBParaSite" id="nRc.2.0.1.t30737-RA">
    <property type="protein sequence ID" value="nRc.2.0.1.t30737-RA"/>
    <property type="gene ID" value="nRc.2.0.1.g30737"/>
</dbReference>
<protein>
    <submittedName>
        <fullName evidence="2">Uncharacterized protein</fullName>
    </submittedName>
</protein>
<accession>A0A915JYG8</accession>
<dbReference type="AlphaFoldDB" id="A0A915JYG8"/>
<evidence type="ECO:0000313" key="2">
    <source>
        <dbReference type="WBParaSite" id="nRc.2.0.1.t30737-RA"/>
    </source>
</evidence>
<organism evidence="1 2">
    <name type="scientific">Romanomermis culicivorax</name>
    <name type="common">Nematode worm</name>
    <dbReference type="NCBI Taxonomy" id="13658"/>
    <lineage>
        <taxon>Eukaryota</taxon>
        <taxon>Metazoa</taxon>
        <taxon>Ecdysozoa</taxon>
        <taxon>Nematoda</taxon>
        <taxon>Enoplea</taxon>
        <taxon>Dorylaimia</taxon>
        <taxon>Mermithida</taxon>
        <taxon>Mermithoidea</taxon>
        <taxon>Mermithidae</taxon>
        <taxon>Romanomermis</taxon>
    </lineage>
</organism>
<evidence type="ECO:0000313" key="1">
    <source>
        <dbReference type="Proteomes" id="UP000887565"/>
    </source>
</evidence>
<reference evidence="2" key="1">
    <citation type="submission" date="2022-11" db="UniProtKB">
        <authorList>
            <consortium name="WormBaseParasite"/>
        </authorList>
    </citation>
    <scope>IDENTIFICATION</scope>
</reference>
<keyword evidence="1" id="KW-1185">Reference proteome</keyword>
<name>A0A915JYG8_ROMCU</name>
<sequence>MFLNTTDPSELCAVRCDESITVQDDARDFFRETVKSAVMSHDFSVIGKLFDKEKLKPLCNVTATFVTCANNCPDKPWKGKMLAMYEPLIYMCHGSHFMEHVDCLHDVYNENKNACEEQERCQQYRQNAVSDIGLMTLALGGGDSIATNTTIKSLANHMCGFIECTNECRSPEIIAKCGKQANRELLLFYRRLVDTMKLVLMLYHRALTQQKETLVYDDHCDRIGAVPV</sequence>
<proteinExistence type="predicted"/>